<evidence type="ECO:0000256" key="7">
    <source>
        <dbReference type="PROSITE-ProRule" id="PRU10141"/>
    </source>
</evidence>
<accession>A0A168GX40</accession>
<evidence type="ECO:0000313" key="11">
    <source>
        <dbReference type="EMBL" id="OAC98117.1"/>
    </source>
</evidence>
<dbReference type="PROSITE" id="PS50011">
    <property type="entry name" value="PROTEIN_KINASE_DOM"/>
    <property type="match status" value="1"/>
</dbReference>
<comment type="cofactor">
    <cofactor evidence="9">
        <name>Mg(2+)</name>
        <dbReference type="ChEBI" id="CHEBI:18420"/>
    </cofactor>
</comment>
<name>A0A168GX40_MUCCL</name>
<evidence type="ECO:0000256" key="3">
    <source>
        <dbReference type="ARBA" id="ARBA00022679"/>
    </source>
</evidence>
<dbReference type="Pfam" id="PF00069">
    <property type="entry name" value="Pkinase"/>
    <property type="match status" value="1"/>
</dbReference>
<keyword evidence="6 7" id="KW-0067">ATP-binding</keyword>
<evidence type="ECO:0000256" key="8">
    <source>
        <dbReference type="RuleBase" id="RU000304"/>
    </source>
</evidence>
<dbReference type="AlphaFoldDB" id="A0A168GX40"/>
<evidence type="ECO:0000256" key="5">
    <source>
        <dbReference type="ARBA" id="ARBA00022777"/>
    </source>
</evidence>
<proteinExistence type="inferred from homology"/>
<keyword evidence="2 8" id="KW-0723">Serine/threonine-protein kinase</keyword>
<dbReference type="InterPro" id="IPR000719">
    <property type="entry name" value="Prot_kinase_dom"/>
</dbReference>
<dbReference type="VEuPathDB" id="FungiDB:MUCCIDRAFT_119261"/>
<evidence type="ECO:0000313" key="12">
    <source>
        <dbReference type="Proteomes" id="UP000077051"/>
    </source>
</evidence>
<evidence type="ECO:0000256" key="4">
    <source>
        <dbReference type="ARBA" id="ARBA00022741"/>
    </source>
</evidence>
<feature type="non-terminal residue" evidence="11">
    <location>
        <position position="1"/>
    </location>
</feature>
<feature type="binding site" evidence="7">
    <location>
        <position position="37"/>
    </location>
    <ligand>
        <name>ATP</name>
        <dbReference type="ChEBI" id="CHEBI:30616"/>
    </ligand>
</feature>
<keyword evidence="5 9" id="KW-0418">Kinase</keyword>
<dbReference type="SUPFAM" id="SSF56112">
    <property type="entry name" value="Protein kinase-like (PK-like)"/>
    <property type="match status" value="1"/>
</dbReference>
<comment type="activity regulation">
    <text evidence="9">Activated by threonine and tyrosine phosphorylation.</text>
</comment>
<dbReference type="InterPro" id="IPR008271">
    <property type="entry name" value="Ser/Thr_kinase_AS"/>
</dbReference>
<evidence type="ECO:0000259" key="10">
    <source>
        <dbReference type="PROSITE" id="PS50011"/>
    </source>
</evidence>
<dbReference type="GO" id="GO:0004707">
    <property type="term" value="F:MAP kinase activity"/>
    <property type="evidence" value="ECO:0007669"/>
    <property type="project" value="UniProtKB-EC"/>
</dbReference>
<dbReference type="InterPro" id="IPR011009">
    <property type="entry name" value="Kinase-like_dom_sf"/>
</dbReference>
<dbReference type="CDD" id="cd07834">
    <property type="entry name" value="STKc_MAPK"/>
    <property type="match status" value="1"/>
</dbReference>
<dbReference type="STRING" id="747725.A0A168GX40"/>
<comment type="similarity">
    <text evidence="9">Belongs to the protein kinase superfamily. Ser/Thr protein kinase family. MAP kinase subfamily.</text>
</comment>
<keyword evidence="4 7" id="KW-0547">Nucleotide-binding</keyword>
<keyword evidence="12" id="KW-1185">Reference proteome</keyword>
<dbReference type="FunFam" id="1.10.510.10:FF:000040">
    <property type="entry name" value="Mitogen-activated protein kinase"/>
    <property type="match status" value="1"/>
</dbReference>
<dbReference type="SMART" id="SM00220">
    <property type="entry name" value="S_TKc"/>
    <property type="match status" value="1"/>
</dbReference>
<evidence type="ECO:0000256" key="6">
    <source>
        <dbReference type="ARBA" id="ARBA00022840"/>
    </source>
</evidence>
<dbReference type="OrthoDB" id="192887at2759"/>
<keyword evidence="9" id="KW-0460">Magnesium</keyword>
<dbReference type="PROSITE" id="PS01351">
    <property type="entry name" value="MAPK"/>
    <property type="match status" value="1"/>
</dbReference>
<protein>
    <recommendedName>
        <fullName evidence="1 9">Mitogen-activated protein kinase</fullName>
        <ecNumber evidence="1 9">2.7.11.24</ecNumber>
    </recommendedName>
</protein>
<dbReference type="Proteomes" id="UP000077051">
    <property type="component" value="Unassembled WGS sequence"/>
</dbReference>
<evidence type="ECO:0000256" key="1">
    <source>
        <dbReference type="ARBA" id="ARBA00012411"/>
    </source>
</evidence>
<dbReference type="InterPro" id="IPR017441">
    <property type="entry name" value="Protein_kinase_ATP_BS"/>
</dbReference>
<evidence type="ECO:0000256" key="2">
    <source>
        <dbReference type="ARBA" id="ARBA00022527"/>
    </source>
</evidence>
<sequence length="343" mass="39462">FTINKQYKVIRKIGSGSYGSVCSALDVQTNEVVAIKKCRHVFDKKLITKRCLREIKVLQHFNGHPRIIDLKALDIVDPQNFNEVYLIQSCCDTTMADIIHSKLELEPVHYQWFMYQLFSGLKYIHSANVLHRDLKPANILVNENCDLRICDFGMARGFARSNAQIESQYMTHYVVTRWYRSPEIMLSRKTYDKPIDIWSVGCILAELLGRKVLFRGTDYVDQLHKIVGILGLPKDTSFWDSSSSVTEYIRNLRDESGLPPPEEPIDFSTLFPNAPPEAIHLLENLLTLDPSKRLTANEALEHPFVAPVRDPAEEIECATLFDFESFEMIESEHVLRQCIIEQV</sequence>
<dbReference type="Gene3D" id="3.30.200.20">
    <property type="entry name" value="Phosphorylase Kinase, domain 1"/>
    <property type="match status" value="1"/>
</dbReference>
<dbReference type="InterPro" id="IPR003527">
    <property type="entry name" value="MAP_kinase_CS"/>
</dbReference>
<gene>
    <name evidence="11" type="ORF">MUCCIDRAFT_119261</name>
</gene>
<keyword evidence="3 9" id="KW-0808">Transferase</keyword>
<organism evidence="11 12">
    <name type="scientific">Mucor lusitanicus CBS 277.49</name>
    <dbReference type="NCBI Taxonomy" id="747725"/>
    <lineage>
        <taxon>Eukaryota</taxon>
        <taxon>Fungi</taxon>
        <taxon>Fungi incertae sedis</taxon>
        <taxon>Mucoromycota</taxon>
        <taxon>Mucoromycotina</taxon>
        <taxon>Mucoromycetes</taxon>
        <taxon>Mucorales</taxon>
        <taxon>Mucorineae</taxon>
        <taxon>Mucoraceae</taxon>
        <taxon>Mucor</taxon>
    </lineage>
</organism>
<dbReference type="PROSITE" id="PS00107">
    <property type="entry name" value="PROTEIN_KINASE_ATP"/>
    <property type="match status" value="1"/>
</dbReference>
<feature type="non-terminal residue" evidence="11">
    <location>
        <position position="343"/>
    </location>
</feature>
<dbReference type="Gene3D" id="1.10.510.10">
    <property type="entry name" value="Transferase(Phosphotransferase) domain 1"/>
    <property type="match status" value="1"/>
</dbReference>
<dbReference type="EMBL" id="AMYB01000011">
    <property type="protein sequence ID" value="OAC98117.1"/>
    <property type="molecule type" value="Genomic_DNA"/>
</dbReference>
<dbReference type="EC" id="2.7.11.24" evidence="1 9"/>
<dbReference type="InterPro" id="IPR050117">
    <property type="entry name" value="MAPK"/>
</dbReference>
<comment type="catalytic activity">
    <reaction evidence="9">
        <text>L-threonyl-[protein] + ATP = O-phospho-L-threonyl-[protein] + ADP + H(+)</text>
        <dbReference type="Rhea" id="RHEA:46608"/>
        <dbReference type="Rhea" id="RHEA-COMP:11060"/>
        <dbReference type="Rhea" id="RHEA-COMP:11605"/>
        <dbReference type="ChEBI" id="CHEBI:15378"/>
        <dbReference type="ChEBI" id="CHEBI:30013"/>
        <dbReference type="ChEBI" id="CHEBI:30616"/>
        <dbReference type="ChEBI" id="CHEBI:61977"/>
        <dbReference type="ChEBI" id="CHEBI:456216"/>
        <dbReference type="EC" id="2.7.11.24"/>
    </reaction>
</comment>
<evidence type="ECO:0000256" key="9">
    <source>
        <dbReference type="RuleBase" id="RU361165"/>
    </source>
</evidence>
<reference evidence="11 12" key="1">
    <citation type="submission" date="2015-06" db="EMBL/GenBank/DDBJ databases">
        <title>Expansion of signal transduction pathways in fungi by whole-genome duplication.</title>
        <authorList>
            <consortium name="DOE Joint Genome Institute"/>
            <person name="Corrochano L.M."/>
            <person name="Kuo A."/>
            <person name="Marcet-Houben M."/>
            <person name="Polaino S."/>
            <person name="Salamov A."/>
            <person name="Villalobos J.M."/>
            <person name="Alvarez M.I."/>
            <person name="Avalos J."/>
            <person name="Benito E.P."/>
            <person name="Benoit I."/>
            <person name="Burger G."/>
            <person name="Camino L.P."/>
            <person name="Canovas D."/>
            <person name="Cerda-Olmedo E."/>
            <person name="Cheng J.-F."/>
            <person name="Dominguez A."/>
            <person name="Elias M."/>
            <person name="Eslava A.P."/>
            <person name="Glaser F."/>
            <person name="Grimwood J."/>
            <person name="Gutierrez G."/>
            <person name="Heitman J."/>
            <person name="Henrissat B."/>
            <person name="Iturriaga E.A."/>
            <person name="Lang B.F."/>
            <person name="Lavin J.L."/>
            <person name="Lee S."/>
            <person name="Li W."/>
            <person name="Lindquist E."/>
            <person name="Lopez-Garcia S."/>
            <person name="Luque E.M."/>
            <person name="Marcos A.T."/>
            <person name="Martin J."/>
            <person name="Mccluskey K."/>
            <person name="Medina H.R."/>
            <person name="Miralles-Duran A."/>
            <person name="Miyazaki A."/>
            <person name="Munoz-Torres E."/>
            <person name="Oguiza J.A."/>
            <person name="Ohm R."/>
            <person name="Olmedo M."/>
            <person name="Orejas M."/>
            <person name="Ortiz-Castellanos L."/>
            <person name="Pisabarro A.G."/>
            <person name="Rodriguez-Romero J."/>
            <person name="Ruiz-Herrera J."/>
            <person name="Ruiz-Vazquez R."/>
            <person name="Sanz C."/>
            <person name="Schackwitz W."/>
            <person name="Schmutz J."/>
            <person name="Shahriari M."/>
            <person name="Shelest E."/>
            <person name="Silva-Franco F."/>
            <person name="Soanes D."/>
            <person name="Syed K."/>
            <person name="Tagua V.G."/>
            <person name="Talbot N.J."/>
            <person name="Thon M."/>
            <person name="De Vries R.P."/>
            <person name="Wiebenga A."/>
            <person name="Yadav J.S."/>
            <person name="Braun E.L."/>
            <person name="Baker S."/>
            <person name="Garre V."/>
            <person name="Horwitz B."/>
            <person name="Torres-Martinez S."/>
            <person name="Idnurm A."/>
            <person name="Herrera-Estrella A."/>
            <person name="Gabaldon T."/>
            <person name="Grigoriev I.V."/>
        </authorList>
    </citation>
    <scope>NUCLEOTIDE SEQUENCE [LARGE SCALE GENOMIC DNA]</scope>
    <source>
        <strain evidence="11 12">CBS 277.49</strain>
    </source>
</reference>
<comment type="caution">
    <text evidence="11">The sequence shown here is derived from an EMBL/GenBank/DDBJ whole genome shotgun (WGS) entry which is preliminary data.</text>
</comment>
<feature type="domain" description="Protein kinase" evidence="10">
    <location>
        <begin position="7"/>
        <end position="305"/>
    </location>
</feature>
<dbReference type="PANTHER" id="PTHR24055">
    <property type="entry name" value="MITOGEN-ACTIVATED PROTEIN KINASE"/>
    <property type="match status" value="1"/>
</dbReference>
<dbReference type="PROSITE" id="PS00108">
    <property type="entry name" value="PROTEIN_KINASE_ST"/>
    <property type="match status" value="1"/>
</dbReference>
<dbReference type="GO" id="GO:0005524">
    <property type="term" value="F:ATP binding"/>
    <property type="evidence" value="ECO:0007669"/>
    <property type="project" value="UniProtKB-UniRule"/>
</dbReference>